<keyword evidence="1" id="KW-0677">Repeat</keyword>
<comment type="caution">
    <text evidence="4">The sequence shown here is derived from an EMBL/GenBank/DDBJ whole genome shotgun (WGS) entry which is preliminary data.</text>
</comment>
<feature type="compositionally biased region" description="Polar residues" evidence="3">
    <location>
        <begin position="741"/>
        <end position="758"/>
    </location>
</feature>
<keyword evidence="5" id="KW-1185">Reference proteome</keyword>
<dbReference type="InterPro" id="IPR011042">
    <property type="entry name" value="6-blade_b-propeller_TolB-like"/>
</dbReference>
<name>A0A922HUP5_DERFA</name>
<dbReference type="PANTHER" id="PTHR24104:SF51">
    <property type="entry name" value="SMP-30_GLUCONOLACTONASE_LRE-LIKE REGION DOMAIN-CONTAINING PROTEIN"/>
    <property type="match status" value="1"/>
</dbReference>
<feature type="compositionally biased region" description="Polar residues" evidence="3">
    <location>
        <begin position="621"/>
        <end position="632"/>
    </location>
</feature>
<dbReference type="PROSITE" id="PS51125">
    <property type="entry name" value="NHL"/>
    <property type="match status" value="1"/>
</dbReference>
<evidence type="ECO:0000313" key="4">
    <source>
        <dbReference type="EMBL" id="KAH9511355.1"/>
    </source>
</evidence>
<evidence type="ECO:0000256" key="3">
    <source>
        <dbReference type="SAM" id="MobiDB-lite"/>
    </source>
</evidence>
<evidence type="ECO:0000313" key="5">
    <source>
        <dbReference type="Proteomes" id="UP000790347"/>
    </source>
</evidence>
<dbReference type="Proteomes" id="UP000790347">
    <property type="component" value="Unassembled WGS sequence"/>
</dbReference>
<gene>
    <name evidence="4" type="ORF">DERF_009823</name>
</gene>
<reference evidence="4" key="1">
    <citation type="submission" date="2013-05" db="EMBL/GenBank/DDBJ databases">
        <authorList>
            <person name="Yim A.K.Y."/>
            <person name="Chan T.F."/>
            <person name="Ji K.M."/>
            <person name="Liu X.Y."/>
            <person name="Zhou J.W."/>
            <person name="Li R.Q."/>
            <person name="Yang K.Y."/>
            <person name="Li J."/>
            <person name="Li M."/>
            <person name="Law P.T.W."/>
            <person name="Wu Y.L."/>
            <person name="Cai Z.L."/>
            <person name="Qin H."/>
            <person name="Bao Y."/>
            <person name="Leung R.K.K."/>
            <person name="Ng P.K.S."/>
            <person name="Zou J."/>
            <person name="Zhong X.J."/>
            <person name="Ran P.X."/>
            <person name="Zhong N.S."/>
            <person name="Liu Z.G."/>
            <person name="Tsui S.K.W."/>
        </authorList>
    </citation>
    <scope>NUCLEOTIDE SEQUENCE</scope>
    <source>
        <strain evidence="4">Derf</strain>
        <tissue evidence="4">Whole organism</tissue>
    </source>
</reference>
<dbReference type="GO" id="GO:0000209">
    <property type="term" value="P:protein polyubiquitination"/>
    <property type="evidence" value="ECO:0007669"/>
    <property type="project" value="TreeGrafter"/>
</dbReference>
<feature type="compositionally biased region" description="Polar residues" evidence="3">
    <location>
        <begin position="767"/>
        <end position="783"/>
    </location>
</feature>
<feature type="repeat" description="NHL" evidence="2">
    <location>
        <begin position="269"/>
        <end position="310"/>
    </location>
</feature>
<feature type="compositionally biased region" description="Basic and acidic residues" evidence="3">
    <location>
        <begin position="566"/>
        <end position="584"/>
    </location>
</feature>
<feature type="compositionally biased region" description="Low complexity" evidence="3">
    <location>
        <begin position="641"/>
        <end position="664"/>
    </location>
</feature>
<evidence type="ECO:0000256" key="2">
    <source>
        <dbReference type="PROSITE-ProRule" id="PRU00504"/>
    </source>
</evidence>
<feature type="compositionally biased region" description="Polar residues" evidence="3">
    <location>
        <begin position="686"/>
        <end position="695"/>
    </location>
</feature>
<dbReference type="Pfam" id="PF01436">
    <property type="entry name" value="NHL"/>
    <property type="match status" value="1"/>
</dbReference>
<evidence type="ECO:0000256" key="1">
    <source>
        <dbReference type="ARBA" id="ARBA00022737"/>
    </source>
</evidence>
<feature type="region of interest" description="Disordered" evidence="3">
    <location>
        <begin position="551"/>
        <end position="783"/>
    </location>
</feature>
<accession>A0A922HUP5</accession>
<dbReference type="Gene3D" id="2.30.30.140">
    <property type="match status" value="1"/>
</dbReference>
<dbReference type="PANTHER" id="PTHR24104">
    <property type="entry name" value="E3 UBIQUITIN-PROTEIN LIGASE NHLRC1-RELATED"/>
    <property type="match status" value="1"/>
</dbReference>
<dbReference type="GO" id="GO:0061630">
    <property type="term" value="F:ubiquitin protein ligase activity"/>
    <property type="evidence" value="ECO:0007669"/>
    <property type="project" value="TreeGrafter"/>
</dbReference>
<dbReference type="SUPFAM" id="SSF101898">
    <property type="entry name" value="NHL repeat"/>
    <property type="match status" value="1"/>
</dbReference>
<proteinExistence type="predicted"/>
<organism evidence="4 5">
    <name type="scientific">Dermatophagoides farinae</name>
    <name type="common">American house dust mite</name>
    <dbReference type="NCBI Taxonomy" id="6954"/>
    <lineage>
        <taxon>Eukaryota</taxon>
        <taxon>Metazoa</taxon>
        <taxon>Ecdysozoa</taxon>
        <taxon>Arthropoda</taxon>
        <taxon>Chelicerata</taxon>
        <taxon>Arachnida</taxon>
        <taxon>Acari</taxon>
        <taxon>Acariformes</taxon>
        <taxon>Sarcoptiformes</taxon>
        <taxon>Astigmata</taxon>
        <taxon>Psoroptidia</taxon>
        <taxon>Analgoidea</taxon>
        <taxon>Pyroglyphidae</taxon>
        <taxon>Dermatophagoidinae</taxon>
        <taxon>Dermatophagoides</taxon>
    </lineage>
</organism>
<dbReference type="Gene3D" id="2.120.10.30">
    <property type="entry name" value="TolB, C-terminal domain"/>
    <property type="match status" value="1"/>
</dbReference>
<dbReference type="GO" id="GO:0043161">
    <property type="term" value="P:proteasome-mediated ubiquitin-dependent protein catabolic process"/>
    <property type="evidence" value="ECO:0007669"/>
    <property type="project" value="TreeGrafter"/>
</dbReference>
<sequence>MMSDLSQDFSRNGAVEVQGENGVFYPAYIYGIIEPSQLSQPQDCQLSSSNNNANSQQQQQINDQSMCFGSINGSGQQSGSGGGAESNTIISSNTNETHVIVIFQNYFYRRSLFPISLFPLEMEVFSSSSDQPRGWFRAIVKMIKGCFYKLFNILFDNEIRKKPDGKKVFKILNLFLTNNIDIGFVSPQASLVYNTPNTGSGLSSPIQPFRQIGAAAGGGSSGANLSNPHIYRPLDSSSVIFGTESNGTVSLSLNNVNVREAEQLQIIYKFGQIGTEPGCLNTPHGFCLGVNDDIVIADTKNHRICVFAFNGRFKFSFGEYGNEPGKLNQPRKIAMLPPAILRPEDPKPVFIVCDRGAKRSRMQIFSLDGNYIRLIDMPQMGIVSGFTTTQDRCIIVVDSVFFCLIVMDEFGGLLNFFTFSQYMVEPSHVEFHKKHFYICDFKGHNICVFNTHGVLVRRFSTNQYPNGIDISDTGNILCCDSHGNRFHISVFNQQGQLLGNFECPYINVSRCCGLRLSTGGFIVTLAKNNNHAVVFNSISVRATITTTIINNGDMRGGHLDGAGGRRNGDRAQRDYLPPREDRRPFIGGGPTYTHLPCLPLERPRRCPRSFGSGTCGGGNFSKDNSPTESGSIRQDRADGMPSSNSNPNNEQIQQPQQGQTPQSSAKSHSHRGSGGHGRDQPHRQQRNSSHCNQRMSCGGRSHEIGKGGDEHHSNMKQKMNGVRSFLSDNSQPLNNNNAANGSNVDGATNITDMETTNGDMPDVVVNDNDSSPIQQQTSIINGD</sequence>
<feature type="compositionally biased region" description="Basic and acidic residues" evidence="3">
    <location>
        <begin position="700"/>
        <end position="713"/>
    </location>
</feature>
<dbReference type="AlphaFoldDB" id="A0A922HUP5"/>
<reference evidence="4" key="2">
    <citation type="journal article" date="2022" name="Res Sq">
        <title>Comparative Genomics Reveals Insights into the Divergent Evolution of Astigmatic Mites and Household Pest Adaptations.</title>
        <authorList>
            <person name="Xiong Q."/>
            <person name="Wan A.T.-Y."/>
            <person name="Liu X.-Y."/>
            <person name="Fung C.S.-H."/>
            <person name="Xiao X."/>
            <person name="Malainual N."/>
            <person name="Hou J."/>
            <person name="Wang L."/>
            <person name="Wang M."/>
            <person name="Yang K."/>
            <person name="Cui Y."/>
            <person name="Leung E."/>
            <person name="Nong W."/>
            <person name="Shin S.-K."/>
            <person name="Au S."/>
            <person name="Jeong K.Y."/>
            <person name="Chew F.T."/>
            <person name="Hui J."/>
            <person name="Leung T.F."/>
            <person name="Tungtrongchitr A."/>
            <person name="Zhong N."/>
            <person name="Liu Z."/>
            <person name="Tsui S."/>
        </authorList>
    </citation>
    <scope>NUCLEOTIDE SEQUENCE</scope>
    <source>
        <strain evidence="4">Derf</strain>
        <tissue evidence="4">Whole organism</tissue>
    </source>
</reference>
<dbReference type="EMBL" id="ASGP02000004">
    <property type="protein sequence ID" value="KAH9511355.1"/>
    <property type="molecule type" value="Genomic_DNA"/>
</dbReference>
<protein>
    <submittedName>
        <fullName evidence="4">Uncharacterized protein</fullName>
    </submittedName>
</protein>
<dbReference type="InterPro" id="IPR001258">
    <property type="entry name" value="NHL_repeat"/>
</dbReference>
<dbReference type="InterPro" id="IPR050952">
    <property type="entry name" value="TRIM-NHL_E3_ligases"/>
</dbReference>